<dbReference type="KEGG" id="cme:CYME_CMK062C"/>
<dbReference type="RefSeq" id="XP_005536491.1">
    <property type="nucleotide sequence ID" value="XM_005536434.1"/>
</dbReference>
<keyword evidence="4" id="KW-0539">Nucleus</keyword>
<dbReference type="GO" id="GO:0033186">
    <property type="term" value="C:CAF-1 complex"/>
    <property type="evidence" value="ECO:0007669"/>
    <property type="project" value="TreeGrafter"/>
</dbReference>
<dbReference type="GO" id="GO:0006281">
    <property type="term" value="P:DNA repair"/>
    <property type="evidence" value="ECO:0007669"/>
    <property type="project" value="UniProtKB-KW"/>
</dbReference>
<feature type="compositionally biased region" description="Polar residues" evidence="5">
    <location>
        <begin position="841"/>
        <end position="855"/>
    </location>
</feature>
<comment type="subcellular location">
    <subcellularLocation>
        <location evidence="1">Nucleus</location>
    </subcellularLocation>
</comment>
<evidence type="ECO:0000256" key="3">
    <source>
        <dbReference type="ARBA" id="ARBA00023204"/>
    </source>
</evidence>
<feature type="compositionally biased region" description="Low complexity" evidence="5">
    <location>
        <begin position="750"/>
        <end position="768"/>
    </location>
</feature>
<dbReference type="AlphaFoldDB" id="M1V5D0"/>
<feature type="domain" description="Chromatin assembly factor 1 subunit A dimerization" evidence="6">
    <location>
        <begin position="655"/>
        <end position="722"/>
    </location>
</feature>
<evidence type="ECO:0000256" key="1">
    <source>
        <dbReference type="ARBA" id="ARBA00004123"/>
    </source>
</evidence>
<feature type="compositionally biased region" description="Basic and acidic residues" evidence="5">
    <location>
        <begin position="857"/>
        <end position="871"/>
    </location>
</feature>
<feature type="compositionally biased region" description="Polar residues" evidence="5">
    <location>
        <begin position="769"/>
        <end position="781"/>
    </location>
</feature>
<dbReference type="Proteomes" id="UP000007014">
    <property type="component" value="Chromosome 11"/>
</dbReference>
<dbReference type="GO" id="GO:0006334">
    <property type="term" value="P:nucleosome assembly"/>
    <property type="evidence" value="ECO:0007669"/>
    <property type="project" value="TreeGrafter"/>
</dbReference>
<evidence type="ECO:0000313" key="8">
    <source>
        <dbReference type="Proteomes" id="UP000007014"/>
    </source>
</evidence>
<feature type="compositionally biased region" description="Basic and acidic residues" evidence="5">
    <location>
        <begin position="922"/>
        <end position="935"/>
    </location>
</feature>
<dbReference type="EMBL" id="AP006493">
    <property type="protein sequence ID" value="BAM80455.1"/>
    <property type="molecule type" value="Genomic_DNA"/>
</dbReference>
<gene>
    <name evidence="7" type="ORF">CYME_CMK062C</name>
</gene>
<name>M1V5D0_CYAM1</name>
<dbReference type="PANTHER" id="PTHR15272">
    <property type="entry name" value="CHROMATIN ASSEMBLY FACTOR 1 SUBUNIT A CAF-1 SUBUNIT A"/>
    <property type="match status" value="1"/>
</dbReference>
<organism evidence="7 8">
    <name type="scientific">Cyanidioschyzon merolae (strain NIES-3377 / 10D)</name>
    <name type="common">Unicellular red alga</name>
    <dbReference type="NCBI Taxonomy" id="280699"/>
    <lineage>
        <taxon>Eukaryota</taxon>
        <taxon>Rhodophyta</taxon>
        <taxon>Bangiophyceae</taxon>
        <taxon>Cyanidiales</taxon>
        <taxon>Cyanidiaceae</taxon>
        <taxon>Cyanidioschyzon</taxon>
    </lineage>
</organism>
<keyword evidence="2" id="KW-0227">DNA damage</keyword>
<protein>
    <recommendedName>
        <fullName evidence="6">Chromatin assembly factor 1 subunit A dimerization domain-containing protein</fullName>
    </recommendedName>
</protein>
<evidence type="ECO:0000313" key="7">
    <source>
        <dbReference type="EMBL" id="BAM80455.1"/>
    </source>
</evidence>
<feature type="region of interest" description="Disordered" evidence="5">
    <location>
        <begin position="375"/>
        <end position="457"/>
    </location>
</feature>
<keyword evidence="8" id="KW-1185">Reference proteome</keyword>
<evidence type="ECO:0000256" key="4">
    <source>
        <dbReference type="ARBA" id="ARBA00023242"/>
    </source>
</evidence>
<dbReference type="HOGENOM" id="CLU_313392_0_0_1"/>
<evidence type="ECO:0000256" key="5">
    <source>
        <dbReference type="SAM" id="MobiDB-lite"/>
    </source>
</evidence>
<feature type="compositionally biased region" description="Acidic residues" evidence="5">
    <location>
        <begin position="700"/>
        <end position="711"/>
    </location>
</feature>
<proteinExistence type="predicted"/>
<reference evidence="7 8" key="2">
    <citation type="journal article" date="2007" name="BMC Biol.">
        <title>A 100%-complete sequence reveals unusually simple genomic features in the hot-spring red alga Cyanidioschyzon merolae.</title>
        <authorList>
            <person name="Nozaki H."/>
            <person name="Takano H."/>
            <person name="Misumi O."/>
            <person name="Terasawa K."/>
            <person name="Matsuzaki M."/>
            <person name="Maruyama S."/>
            <person name="Nishida K."/>
            <person name="Yagisawa F."/>
            <person name="Yoshida Y."/>
            <person name="Fujiwara T."/>
            <person name="Takio S."/>
            <person name="Tamura K."/>
            <person name="Chung S.J."/>
            <person name="Nakamura S."/>
            <person name="Kuroiwa H."/>
            <person name="Tanaka K."/>
            <person name="Sato N."/>
            <person name="Kuroiwa T."/>
        </authorList>
    </citation>
    <scope>NUCLEOTIDE SEQUENCE [LARGE SCALE GENOMIC DNA]</scope>
    <source>
        <strain evidence="7 8">10D</strain>
    </source>
</reference>
<feature type="region of interest" description="Disordered" evidence="5">
    <location>
        <begin position="700"/>
        <end position="788"/>
    </location>
</feature>
<evidence type="ECO:0000256" key="2">
    <source>
        <dbReference type="ARBA" id="ARBA00022763"/>
    </source>
</evidence>
<dbReference type="STRING" id="280699.M1V5D0"/>
<dbReference type="GeneID" id="16994415"/>
<feature type="compositionally biased region" description="Acidic residues" evidence="5">
    <location>
        <begin position="735"/>
        <end position="749"/>
    </location>
</feature>
<dbReference type="Gramene" id="CMK062CT">
    <property type="protein sequence ID" value="CMK062CT"/>
    <property type="gene ID" value="CMK062C"/>
</dbReference>
<evidence type="ECO:0000259" key="6">
    <source>
        <dbReference type="Pfam" id="PF12253"/>
    </source>
</evidence>
<feature type="region of interest" description="Disordered" evidence="5">
    <location>
        <begin position="838"/>
        <end position="871"/>
    </location>
</feature>
<feature type="region of interest" description="Disordered" evidence="5">
    <location>
        <begin position="897"/>
        <end position="935"/>
    </location>
</feature>
<feature type="compositionally biased region" description="Low complexity" evidence="5">
    <location>
        <begin position="723"/>
        <end position="732"/>
    </location>
</feature>
<dbReference type="PANTHER" id="PTHR15272:SF0">
    <property type="entry name" value="CHROMATIN ASSEMBLY FACTOR 1 SUBUNIT A"/>
    <property type="match status" value="1"/>
</dbReference>
<sequence>MWIGSEPGRACTDLSGANCGSRPKRTFSEPDKAMEDELLGAVPSVCHTVHTKRTCAPDPEALTTGTLSSSGEVYAKGVVCSSDASAALDGGSSTTEASTTSSTMPLERLLLEEERKVRDYQQSSRSLRQSVPPAMLRLAIKYSAEVLQHVEELKSCSRRVIEAEGTPILASFPVDQESISSIPGELARFGSGCVVAGASSQETAFWTLAQAFAAEARCADVGHVKTLMEQCMICLPGGIVLERNIKMKRMIGDVLHSELSHLSPGVELAAEECRCFEVLCSALQNPSHQVFLFDVLDPALVSETQSNPRETNSSRMVAFGSWKEAKALFIDIQRRIDICLDLIMHALDTKASSLVRKSSVVDSIISRADRLKKRLEQRRDRNEKSRKRKPESEPLSPQLQQDVGVGPDQSSCNEMKADEAESENGIKEVSPCLRSAKRRGKNRSHRAESQIGNEDGKQSAKTLFRFMRRRSEMENTMSIAPMKTVTFCGPLALQFDSPLREKAPLDARNVPSTAEEDTIWGPDCARAPRRRLSLAMDVLVAASRARQQDRTVTPAHQQPDIAVLVRELRLARKSYFVQVFLQRWSRGVICKEAITRFSNSEDVELVERGIQHIRADGDGGVLSKALLNQVWVALHRKQITAYSCISGRFVRPGYRYLHFYENSRPPYHGPWPLMEQVHKIRPRAPFAILDDDLIDYDCDSDMEWEDDDSGEDLLSTSDEESAHGSSSCSGSSLECDTDTDFIADDDASSDSESCHSSVSRRGSSNVVSQTEMDSGNPSFSHQESDARTAELRKLRKPFERRSRVVHLSADPDKVLQRFKVILSSAAPTDLSIEVPGASMTPAPSSQTPTKVTSPKHSAHEKLSEKRPCPREHETHNTNIWAAFQKVICRRVRPFHDASSHSPALKQHDDGSLMETCGLDQSESEKADLTKRDSGS</sequence>
<accession>M1V5D0</accession>
<dbReference type="Pfam" id="PF12253">
    <property type="entry name" value="CAF1A_dimeriz"/>
    <property type="match status" value="1"/>
</dbReference>
<feature type="compositionally biased region" description="Basic residues" evidence="5">
    <location>
        <begin position="435"/>
        <end position="444"/>
    </location>
</feature>
<keyword evidence="3" id="KW-0234">DNA repair</keyword>
<dbReference type="InterPro" id="IPR022043">
    <property type="entry name" value="CAF1A_DD"/>
</dbReference>
<dbReference type="GO" id="GO:0005634">
    <property type="term" value="C:nucleus"/>
    <property type="evidence" value="ECO:0007669"/>
    <property type="project" value="UniProtKB-SubCell"/>
</dbReference>
<reference evidence="7 8" key="1">
    <citation type="journal article" date="2004" name="Nature">
        <title>Genome sequence of the ultrasmall unicellular red alga Cyanidioschyzon merolae 10D.</title>
        <authorList>
            <person name="Matsuzaki M."/>
            <person name="Misumi O."/>
            <person name="Shin-i T."/>
            <person name="Maruyama S."/>
            <person name="Takahara M."/>
            <person name="Miyagishima S."/>
            <person name="Mori T."/>
            <person name="Nishida K."/>
            <person name="Yagisawa F."/>
            <person name="Nishida K."/>
            <person name="Yoshida Y."/>
            <person name="Nishimura Y."/>
            <person name="Nakao S."/>
            <person name="Kobayashi T."/>
            <person name="Momoyama Y."/>
            <person name="Higashiyama T."/>
            <person name="Minoda A."/>
            <person name="Sano M."/>
            <person name="Nomoto H."/>
            <person name="Oishi K."/>
            <person name="Hayashi H."/>
            <person name="Ohta F."/>
            <person name="Nishizaka S."/>
            <person name="Haga S."/>
            <person name="Miura S."/>
            <person name="Morishita T."/>
            <person name="Kabeya Y."/>
            <person name="Terasawa K."/>
            <person name="Suzuki Y."/>
            <person name="Ishii Y."/>
            <person name="Asakawa S."/>
            <person name="Takano H."/>
            <person name="Ohta N."/>
            <person name="Kuroiwa H."/>
            <person name="Tanaka K."/>
            <person name="Shimizu N."/>
            <person name="Sugano S."/>
            <person name="Sato N."/>
            <person name="Nozaki H."/>
            <person name="Ogasawara N."/>
            <person name="Kohara Y."/>
            <person name="Kuroiwa T."/>
        </authorList>
    </citation>
    <scope>NUCLEOTIDE SEQUENCE [LARGE SCALE GENOMIC DNA]</scope>
    <source>
        <strain evidence="7 8">10D</strain>
    </source>
</reference>
<dbReference type="OrthoDB" id="10651235at2759"/>